<feature type="compositionally biased region" description="Polar residues" evidence="1">
    <location>
        <begin position="76"/>
        <end position="85"/>
    </location>
</feature>
<dbReference type="Proteomes" id="UP000191518">
    <property type="component" value="Unassembled WGS sequence"/>
</dbReference>
<evidence type="ECO:0000313" key="2">
    <source>
        <dbReference type="EMBL" id="OQD95352.1"/>
    </source>
</evidence>
<dbReference type="EMBL" id="MDYP01000114">
    <property type="protein sequence ID" value="OQD95352.1"/>
    <property type="molecule type" value="Genomic_DNA"/>
</dbReference>
<keyword evidence="3" id="KW-1185">Reference proteome</keyword>
<comment type="caution">
    <text evidence="2">The sequence shown here is derived from an EMBL/GenBank/DDBJ whole genome shotgun (WGS) entry which is preliminary data.</text>
</comment>
<dbReference type="STRING" id="29845.A0A1V6R294"/>
<feature type="region of interest" description="Disordered" evidence="1">
    <location>
        <begin position="54"/>
        <end position="94"/>
    </location>
</feature>
<accession>A0A1V6R294</accession>
<name>A0A1V6R294_9EURO</name>
<sequence>MTKDVGPSVTTDIPPACDILLDRGSSALAFSEPVLSTHSAKTIPCPAGLNHLDPIPPDMRGDDLPDAVPNSKEMETSQLSCTPCVTPSVPAPNK</sequence>
<dbReference type="OrthoDB" id="4363370at2759"/>
<reference evidence="3" key="1">
    <citation type="journal article" date="2017" name="Nat. Microbiol.">
        <title>Global analysis of biosynthetic gene clusters reveals vast potential of secondary metabolite production in Penicillium species.</title>
        <authorList>
            <person name="Nielsen J.C."/>
            <person name="Grijseels S."/>
            <person name="Prigent S."/>
            <person name="Ji B."/>
            <person name="Dainat J."/>
            <person name="Nielsen K.F."/>
            <person name="Frisvad J.C."/>
            <person name="Workman M."/>
            <person name="Nielsen J."/>
        </authorList>
    </citation>
    <scope>NUCLEOTIDE SEQUENCE [LARGE SCALE GENOMIC DNA]</scope>
    <source>
        <strain evidence="3">IBT 29486</strain>
    </source>
</reference>
<organism evidence="2 3">
    <name type="scientific">Penicillium vulpinum</name>
    <dbReference type="NCBI Taxonomy" id="29845"/>
    <lineage>
        <taxon>Eukaryota</taxon>
        <taxon>Fungi</taxon>
        <taxon>Dikarya</taxon>
        <taxon>Ascomycota</taxon>
        <taxon>Pezizomycotina</taxon>
        <taxon>Eurotiomycetes</taxon>
        <taxon>Eurotiomycetidae</taxon>
        <taxon>Eurotiales</taxon>
        <taxon>Aspergillaceae</taxon>
        <taxon>Penicillium</taxon>
    </lineage>
</organism>
<gene>
    <name evidence="2" type="ORF">PENVUL_c115G02663</name>
</gene>
<protein>
    <submittedName>
        <fullName evidence="2">Uncharacterized protein</fullName>
    </submittedName>
</protein>
<proteinExistence type="predicted"/>
<evidence type="ECO:0000256" key="1">
    <source>
        <dbReference type="SAM" id="MobiDB-lite"/>
    </source>
</evidence>
<dbReference type="AlphaFoldDB" id="A0A1V6R294"/>
<evidence type="ECO:0000313" key="3">
    <source>
        <dbReference type="Proteomes" id="UP000191518"/>
    </source>
</evidence>